<accession>A0A268P5V4</accession>
<dbReference type="RefSeq" id="WP_095325977.1">
    <property type="nucleotide sequence ID" value="NZ_NPCC01000002.1"/>
</dbReference>
<proteinExistence type="predicted"/>
<dbReference type="GO" id="GO:0003677">
    <property type="term" value="F:DNA binding"/>
    <property type="evidence" value="ECO:0007669"/>
    <property type="project" value="InterPro"/>
</dbReference>
<dbReference type="PANTHER" id="PTHR36180">
    <property type="entry name" value="DNA-BINDING PROTEIN-RELATED-RELATED"/>
    <property type="match status" value="1"/>
</dbReference>
<dbReference type="Pfam" id="PF03374">
    <property type="entry name" value="ANT"/>
    <property type="match status" value="1"/>
</dbReference>
<dbReference type="InterPro" id="IPR003497">
    <property type="entry name" value="BRO_N_domain"/>
</dbReference>
<evidence type="ECO:0000259" key="1">
    <source>
        <dbReference type="PROSITE" id="PS51750"/>
    </source>
</evidence>
<evidence type="ECO:0000313" key="3">
    <source>
        <dbReference type="Proteomes" id="UP000216207"/>
    </source>
</evidence>
<dbReference type="SMART" id="SM01040">
    <property type="entry name" value="Bro-N"/>
    <property type="match status" value="1"/>
</dbReference>
<dbReference type="AlphaFoldDB" id="A0A268P5V4"/>
<dbReference type="Pfam" id="PF02498">
    <property type="entry name" value="Bro-N"/>
    <property type="match status" value="1"/>
</dbReference>
<gene>
    <name evidence="2" type="ORF">CHH72_00375</name>
</gene>
<sequence length="234" mass="26559">MNQLTKMFEGDELRIVDHGGEPWFVAKDVCDILEINNNRQALARLDEDEKGVSLIDTLGGKQKLATVNEFGLYSLVLSSRKPEAKKFKRWITHEVIPSIRKTGSYSLQVPQTFSEALMLAAELQKKIEEDQPKVEAHDRFISGSNHQKMADVAKVLGFGRNTLFKMLREAKILMANNTPYQRYIDQGYFVVKETPITMGGQTINRPQTYVTAKGVEWLSRQIGQNKKPLRTTAT</sequence>
<feature type="domain" description="Bro-N" evidence="1">
    <location>
        <begin position="1"/>
        <end position="103"/>
    </location>
</feature>
<evidence type="ECO:0000313" key="2">
    <source>
        <dbReference type="EMBL" id="PAE90909.1"/>
    </source>
</evidence>
<dbReference type="Proteomes" id="UP000216207">
    <property type="component" value="Unassembled WGS sequence"/>
</dbReference>
<comment type="caution">
    <text evidence="2">The sequence shown here is derived from an EMBL/GenBank/DDBJ whole genome shotgun (WGS) entry which is preliminary data.</text>
</comment>
<dbReference type="EMBL" id="NPCC01000002">
    <property type="protein sequence ID" value="PAE90909.1"/>
    <property type="molecule type" value="Genomic_DNA"/>
</dbReference>
<organism evidence="2 3">
    <name type="scientific">Shouchella clausii</name>
    <name type="common">Alkalihalobacillus clausii</name>
    <dbReference type="NCBI Taxonomy" id="79880"/>
    <lineage>
        <taxon>Bacteria</taxon>
        <taxon>Bacillati</taxon>
        <taxon>Bacillota</taxon>
        <taxon>Bacilli</taxon>
        <taxon>Bacillales</taxon>
        <taxon>Bacillaceae</taxon>
        <taxon>Shouchella</taxon>
    </lineage>
</organism>
<protein>
    <recommendedName>
        <fullName evidence="1">Bro-N domain-containing protein</fullName>
    </recommendedName>
</protein>
<dbReference type="PANTHER" id="PTHR36180:SF2">
    <property type="entry name" value="BRO FAMILY PROTEIN"/>
    <property type="match status" value="1"/>
</dbReference>
<name>A0A268P5V4_SHOCL</name>
<dbReference type="PROSITE" id="PS51750">
    <property type="entry name" value="BRO_N"/>
    <property type="match status" value="1"/>
</dbReference>
<reference evidence="2 3" key="1">
    <citation type="submission" date="2017-07" db="EMBL/GenBank/DDBJ databases">
        <title>Isolation and whole genome analysis of endospore-forming bacteria from heroin.</title>
        <authorList>
            <person name="Kalinowski J."/>
            <person name="Ahrens B."/>
            <person name="Al-Dilaimi A."/>
            <person name="Winkler A."/>
            <person name="Wibberg D."/>
            <person name="Schleenbecker U."/>
            <person name="Ruckert C."/>
            <person name="Wolfel R."/>
            <person name="Grass G."/>
        </authorList>
    </citation>
    <scope>NUCLEOTIDE SEQUENCE [LARGE SCALE GENOMIC DNA]</scope>
    <source>
        <strain evidence="2 3">7539</strain>
    </source>
</reference>
<dbReference type="InterPro" id="IPR005039">
    <property type="entry name" value="Ant_C"/>
</dbReference>